<sequence length="125" mass="13201">MKKLITFVTAFALSLGIWTGTAAAQPAHASAKAASVSVQVVSSDLYVRHGRSASVTVRGARHARGTITVYYNSGPSKAKGLYAKTSDSSGYVSWSWIVGSRTRPGTYIVHIILGGRSVNAHLHVS</sequence>
<dbReference type="RefSeq" id="WP_066268431.1">
    <property type="nucleotide sequence ID" value="NZ_JARMAB010000003.1"/>
</dbReference>
<protein>
    <submittedName>
        <fullName evidence="2">Uncharacterized protein</fullName>
    </submittedName>
</protein>
<organism evidence="2 3">
    <name type="scientific">Heyndrickxia acidicola</name>
    <dbReference type="NCBI Taxonomy" id="209389"/>
    <lineage>
        <taxon>Bacteria</taxon>
        <taxon>Bacillati</taxon>
        <taxon>Bacillota</taxon>
        <taxon>Bacilli</taxon>
        <taxon>Bacillales</taxon>
        <taxon>Bacillaceae</taxon>
        <taxon>Heyndrickxia</taxon>
    </lineage>
</organism>
<evidence type="ECO:0000256" key="1">
    <source>
        <dbReference type="SAM" id="SignalP"/>
    </source>
</evidence>
<keyword evidence="3" id="KW-1185">Reference proteome</keyword>
<proteinExistence type="predicted"/>
<evidence type="ECO:0000313" key="3">
    <source>
        <dbReference type="Proteomes" id="UP001341444"/>
    </source>
</evidence>
<gene>
    <name evidence="2" type="ORF">P4T90_01670</name>
</gene>
<dbReference type="Proteomes" id="UP001341444">
    <property type="component" value="Unassembled WGS sequence"/>
</dbReference>
<evidence type="ECO:0000313" key="2">
    <source>
        <dbReference type="EMBL" id="MED1201792.1"/>
    </source>
</evidence>
<dbReference type="EMBL" id="JARMAB010000003">
    <property type="protein sequence ID" value="MED1201792.1"/>
    <property type="molecule type" value="Genomic_DNA"/>
</dbReference>
<name>A0ABU6MAU2_9BACI</name>
<reference evidence="2 3" key="1">
    <citation type="submission" date="2023-03" db="EMBL/GenBank/DDBJ databases">
        <title>Bacillus Genome Sequencing.</title>
        <authorList>
            <person name="Dunlap C."/>
        </authorList>
    </citation>
    <scope>NUCLEOTIDE SEQUENCE [LARGE SCALE GENOMIC DNA]</scope>
    <source>
        <strain evidence="2 3">B-23453</strain>
    </source>
</reference>
<feature type="chain" id="PRO_5047180882" evidence="1">
    <location>
        <begin position="25"/>
        <end position="125"/>
    </location>
</feature>
<comment type="caution">
    <text evidence="2">The sequence shown here is derived from an EMBL/GenBank/DDBJ whole genome shotgun (WGS) entry which is preliminary data.</text>
</comment>
<accession>A0ABU6MAU2</accession>
<feature type="signal peptide" evidence="1">
    <location>
        <begin position="1"/>
        <end position="24"/>
    </location>
</feature>
<keyword evidence="1" id="KW-0732">Signal</keyword>